<organism evidence="2 3">
    <name type="scientific">Catellatospora citrea</name>
    <dbReference type="NCBI Taxonomy" id="53366"/>
    <lineage>
        <taxon>Bacteria</taxon>
        <taxon>Bacillati</taxon>
        <taxon>Actinomycetota</taxon>
        <taxon>Actinomycetes</taxon>
        <taxon>Micromonosporales</taxon>
        <taxon>Micromonosporaceae</taxon>
        <taxon>Catellatospora</taxon>
    </lineage>
</organism>
<feature type="transmembrane region" description="Helical" evidence="1">
    <location>
        <begin position="35"/>
        <end position="56"/>
    </location>
</feature>
<keyword evidence="1" id="KW-0472">Membrane</keyword>
<keyword evidence="1" id="KW-1133">Transmembrane helix</keyword>
<reference evidence="2 3" key="1">
    <citation type="submission" date="2021-01" db="EMBL/GenBank/DDBJ databases">
        <title>Whole genome shotgun sequence of Catellatospora citrea NBRC 14495.</title>
        <authorList>
            <person name="Komaki H."/>
            <person name="Tamura T."/>
        </authorList>
    </citation>
    <scope>NUCLEOTIDE SEQUENCE [LARGE SCALE GENOMIC DNA]</scope>
    <source>
        <strain evidence="2 3">NBRC 14495</strain>
    </source>
</reference>
<dbReference type="Proteomes" id="UP000659904">
    <property type="component" value="Unassembled WGS sequence"/>
</dbReference>
<evidence type="ECO:0000256" key="1">
    <source>
        <dbReference type="SAM" id="Phobius"/>
    </source>
</evidence>
<dbReference type="EMBL" id="BONH01000002">
    <property type="protein sequence ID" value="GIF95940.1"/>
    <property type="molecule type" value="Genomic_DNA"/>
</dbReference>
<comment type="caution">
    <text evidence="2">The sequence shown here is derived from an EMBL/GenBank/DDBJ whole genome shotgun (WGS) entry which is preliminary data.</text>
</comment>
<sequence length="156" mass="16983">MEYGLAGSLQLLAMTGCGTLFSLIDLLAGGHRFGFYVPAWVLTGLAARAALVGVYVSSTAIRIRLFWKTHTVPWTEVLNIDTTARGWSGHETIRVMRRGWGVIIAPIRRGPPGAWRPALYAGQRGGATTRVLPPREFEKLVAVLTTSWRDAVPAAP</sequence>
<feature type="transmembrane region" description="Helical" evidence="1">
    <location>
        <begin position="12"/>
        <end position="29"/>
    </location>
</feature>
<keyword evidence="3" id="KW-1185">Reference proteome</keyword>
<evidence type="ECO:0000313" key="2">
    <source>
        <dbReference type="EMBL" id="GIF95940.1"/>
    </source>
</evidence>
<gene>
    <name evidence="2" type="ORF">Cci01nite_10340</name>
</gene>
<name>A0A8J3KEY3_9ACTN</name>
<protein>
    <submittedName>
        <fullName evidence="2">Uncharacterized protein</fullName>
    </submittedName>
</protein>
<evidence type="ECO:0000313" key="3">
    <source>
        <dbReference type="Proteomes" id="UP000659904"/>
    </source>
</evidence>
<keyword evidence="1" id="KW-0812">Transmembrane</keyword>
<dbReference type="AlphaFoldDB" id="A0A8J3KEY3"/>
<proteinExistence type="predicted"/>
<accession>A0A8J3KEY3</accession>